<accession>A0A8J5SDW2</accession>
<protein>
    <submittedName>
        <fullName evidence="2">Uncharacterized protein</fullName>
    </submittedName>
</protein>
<keyword evidence="3" id="KW-1185">Reference proteome</keyword>
<organism evidence="2 3">
    <name type="scientific">Zizania palustris</name>
    <name type="common">Northern wild rice</name>
    <dbReference type="NCBI Taxonomy" id="103762"/>
    <lineage>
        <taxon>Eukaryota</taxon>
        <taxon>Viridiplantae</taxon>
        <taxon>Streptophyta</taxon>
        <taxon>Embryophyta</taxon>
        <taxon>Tracheophyta</taxon>
        <taxon>Spermatophyta</taxon>
        <taxon>Magnoliopsida</taxon>
        <taxon>Liliopsida</taxon>
        <taxon>Poales</taxon>
        <taxon>Poaceae</taxon>
        <taxon>BOP clade</taxon>
        <taxon>Oryzoideae</taxon>
        <taxon>Oryzeae</taxon>
        <taxon>Zizaniinae</taxon>
        <taxon>Zizania</taxon>
    </lineage>
</organism>
<evidence type="ECO:0000256" key="1">
    <source>
        <dbReference type="SAM" id="MobiDB-lite"/>
    </source>
</evidence>
<feature type="region of interest" description="Disordered" evidence="1">
    <location>
        <begin position="1"/>
        <end position="38"/>
    </location>
</feature>
<proteinExistence type="predicted"/>
<gene>
    <name evidence="2" type="ORF">GUJ93_ZPchr0003g18180</name>
</gene>
<evidence type="ECO:0000313" key="3">
    <source>
        <dbReference type="Proteomes" id="UP000729402"/>
    </source>
</evidence>
<sequence>MHATKDHVRSMSSAIASHRSAPKISSNNQPHTDQKIPAPADVVDAGTNHLVGCCALGLLGVRTLVGVVPFLSAVEADDQFVIAVPQHRGFGGGCWLSGRSLWSGARIPDIGATGGMRWPVDGPRMVGGCWWWRDKTGPLGVPLMMLERDHLPILEVHLILLGLLDESLVHQPLEVSVVHDGSSPLLRVPELLLLDSDNFGRDVSHVEGDGELRPSHLVVLRLGLMVVVPPFCGGSLELVGGECHSLPVGAREEVQLLPDGPEPIAGIHGVLHA</sequence>
<name>A0A8J5SDW2_ZIZPA</name>
<dbReference type="EMBL" id="JAAALK010000286">
    <property type="protein sequence ID" value="KAG8061192.1"/>
    <property type="molecule type" value="Genomic_DNA"/>
</dbReference>
<evidence type="ECO:0000313" key="2">
    <source>
        <dbReference type="EMBL" id="KAG8061192.1"/>
    </source>
</evidence>
<dbReference type="Proteomes" id="UP000729402">
    <property type="component" value="Unassembled WGS sequence"/>
</dbReference>
<dbReference type="AlphaFoldDB" id="A0A8J5SDW2"/>
<reference evidence="2" key="1">
    <citation type="journal article" date="2021" name="bioRxiv">
        <title>Whole Genome Assembly and Annotation of Northern Wild Rice, Zizania palustris L., Supports a Whole Genome Duplication in the Zizania Genus.</title>
        <authorList>
            <person name="Haas M."/>
            <person name="Kono T."/>
            <person name="Macchietto M."/>
            <person name="Millas R."/>
            <person name="McGilp L."/>
            <person name="Shao M."/>
            <person name="Duquette J."/>
            <person name="Hirsch C.N."/>
            <person name="Kimball J."/>
        </authorList>
    </citation>
    <scope>NUCLEOTIDE SEQUENCE</scope>
    <source>
        <tissue evidence="2">Fresh leaf tissue</tissue>
    </source>
</reference>
<reference evidence="2" key="2">
    <citation type="submission" date="2021-02" db="EMBL/GenBank/DDBJ databases">
        <authorList>
            <person name="Kimball J.A."/>
            <person name="Haas M.W."/>
            <person name="Macchietto M."/>
            <person name="Kono T."/>
            <person name="Duquette J."/>
            <person name="Shao M."/>
        </authorList>
    </citation>
    <scope>NUCLEOTIDE SEQUENCE</scope>
    <source>
        <tissue evidence="2">Fresh leaf tissue</tissue>
    </source>
</reference>
<comment type="caution">
    <text evidence="2">The sequence shown here is derived from an EMBL/GenBank/DDBJ whole genome shotgun (WGS) entry which is preliminary data.</text>
</comment>